<dbReference type="Gene3D" id="3.40.50.1000">
    <property type="entry name" value="HAD superfamily/HAD-like"/>
    <property type="match status" value="1"/>
</dbReference>
<dbReference type="AlphaFoldDB" id="A0A1M6FVA1"/>
<evidence type="ECO:0000256" key="8">
    <source>
        <dbReference type="PIRSR" id="PIRSR004682-1"/>
    </source>
</evidence>
<dbReference type="Pfam" id="PF13242">
    <property type="entry name" value="Hydrolase_like"/>
    <property type="match status" value="1"/>
</dbReference>
<reference evidence="12" key="1">
    <citation type="submission" date="2016-11" db="EMBL/GenBank/DDBJ databases">
        <authorList>
            <person name="Varghese N."/>
            <person name="Submissions S."/>
        </authorList>
    </citation>
    <scope>NUCLEOTIDE SEQUENCE [LARGE SCALE GENOMIC DNA]</scope>
    <source>
        <strain evidence="12">DSM 17957</strain>
    </source>
</reference>
<evidence type="ECO:0000256" key="5">
    <source>
        <dbReference type="ARBA" id="ARBA00023277"/>
    </source>
</evidence>
<feature type="binding site" evidence="10">
    <location>
        <position position="10"/>
    </location>
    <ligand>
        <name>Mg(2+)</name>
        <dbReference type="ChEBI" id="CHEBI:18420"/>
    </ligand>
</feature>
<name>A0A1M6FVA1_9FIRM</name>
<dbReference type="InterPro" id="IPR006543">
    <property type="entry name" value="Histidinol-phos"/>
</dbReference>
<keyword evidence="10" id="KW-0862">Zinc</keyword>
<evidence type="ECO:0000256" key="7">
    <source>
        <dbReference type="PIRNR" id="PIRNR004682"/>
    </source>
</evidence>
<comment type="cofactor">
    <cofactor evidence="10">
        <name>Zn(2+)</name>
        <dbReference type="ChEBI" id="CHEBI:29105"/>
    </cofactor>
</comment>
<dbReference type="OrthoDB" id="9801899at2"/>
<feature type="site" description="Stabilizes the phosphoryl group" evidence="9">
    <location>
        <position position="50"/>
    </location>
</feature>
<dbReference type="PANTHER" id="PTHR42891:SF1">
    <property type="entry name" value="D-GLYCERO-BETA-D-MANNO-HEPTOSE-1,7-BISPHOSPHATE 7-PHOSPHATASE"/>
    <property type="match status" value="1"/>
</dbReference>
<feature type="active site" description="Nucleophile" evidence="8">
    <location>
        <position position="8"/>
    </location>
</feature>
<keyword evidence="10" id="KW-0460">Magnesium</keyword>
<keyword evidence="2 7" id="KW-0963">Cytoplasm</keyword>
<accession>A0A1M6FVA1</accession>
<evidence type="ECO:0000313" key="12">
    <source>
        <dbReference type="Proteomes" id="UP000184536"/>
    </source>
</evidence>
<sequence>MQKAVFLDRDGVINDNKDPVNKPEDLKLYPWTAQAIRLLNEAGFHVFVVTNQGGIEMGYFTHEDLQSIHHQMLTELSKHEVRIHGVEYCPHFKTRCKCRKPKPGMILKIAKEHQIDLGSSYMVGDREMDIDAGRKAGCSTVKIGAPYKNADFRVDNLLEAAHLILSQAKAK</sequence>
<evidence type="ECO:0000256" key="10">
    <source>
        <dbReference type="PIRSR" id="PIRSR004682-4"/>
    </source>
</evidence>
<evidence type="ECO:0000313" key="11">
    <source>
        <dbReference type="EMBL" id="SHJ01560.1"/>
    </source>
</evidence>
<dbReference type="InterPro" id="IPR004446">
    <property type="entry name" value="Heptose_bisP_phosphatase"/>
</dbReference>
<dbReference type="NCBIfam" id="TIGR01662">
    <property type="entry name" value="HAD-SF-IIIA"/>
    <property type="match status" value="1"/>
</dbReference>
<comment type="cofactor">
    <cofactor evidence="10">
        <name>Mg(2+)</name>
        <dbReference type="ChEBI" id="CHEBI:18420"/>
    </cofactor>
</comment>
<dbReference type="STRING" id="1121919.SAMN02745975_01102"/>
<dbReference type="GO" id="GO:0005737">
    <property type="term" value="C:cytoplasm"/>
    <property type="evidence" value="ECO:0007669"/>
    <property type="project" value="UniProtKB-SubCell"/>
</dbReference>
<feature type="site" description="Stabilizes the phosphoryl group" evidence="9">
    <location>
        <position position="100"/>
    </location>
</feature>
<dbReference type="EC" id="3.1.3.-" evidence="7"/>
<dbReference type="InterPro" id="IPR036412">
    <property type="entry name" value="HAD-like_sf"/>
</dbReference>
<dbReference type="SUPFAM" id="SSF56784">
    <property type="entry name" value="HAD-like"/>
    <property type="match status" value="1"/>
</dbReference>
<dbReference type="RefSeq" id="WP_110940354.1">
    <property type="nucleotide sequence ID" value="NZ_FQZV01000012.1"/>
</dbReference>
<feature type="binding site" evidence="10">
    <location>
        <position position="96"/>
    </location>
    <ligand>
        <name>Zn(2+)</name>
        <dbReference type="ChEBI" id="CHEBI:29105"/>
    </ligand>
</feature>
<keyword evidence="12" id="KW-1185">Reference proteome</keyword>
<feature type="site" description="Contributes to substrate recognition" evidence="9">
    <location>
        <position position="99"/>
    </location>
</feature>
<proteinExistence type="inferred from homology"/>
<dbReference type="PIRSF" id="PIRSF004682">
    <property type="entry name" value="GmhB"/>
    <property type="match status" value="1"/>
</dbReference>
<dbReference type="GO" id="GO:0016791">
    <property type="term" value="F:phosphatase activity"/>
    <property type="evidence" value="ECO:0007669"/>
    <property type="project" value="InterPro"/>
</dbReference>
<dbReference type="InterPro" id="IPR023214">
    <property type="entry name" value="HAD_sf"/>
</dbReference>
<dbReference type="NCBIfam" id="TIGR01656">
    <property type="entry name" value="Histidinol-ppas"/>
    <property type="match status" value="1"/>
</dbReference>
<evidence type="ECO:0000256" key="9">
    <source>
        <dbReference type="PIRSR" id="PIRSR004682-3"/>
    </source>
</evidence>
<organism evidence="11 12">
    <name type="scientific">Geosporobacter subterraneus DSM 17957</name>
    <dbReference type="NCBI Taxonomy" id="1121919"/>
    <lineage>
        <taxon>Bacteria</taxon>
        <taxon>Bacillati</taxon>
        <taxon>Bacillota</taxon>
        <taxon>Clostridia</taxon>
        <taxon>Peptostreptococcales</taxon>
        <taxon>Thermotaleaceae</taxon>
        <taxon>Geosporobacter</taxon>
    </lineage>
</organism>
<feature type="active site" description="Proton donor" evidence="8">
    <location>
        <position position="10"/>
    </location>
</feature>
<gene>
    <name evidence="11" type="ORF">SAMN02745975_01102</name>
</gene>
<feature type="binding site" evidence="10">
    <location>
        <position position="98"/>
    </location>
    <ligand>
        <name>Zn(2+)</name>
        <dbReference type="ChEBI" id="CHEBI:29105"/>
    </ligand>
</feature>
<feature type="binding site" evidence="10">
    <location>
        <position position="89"/>
    </location>
    <ligand>
        <name>Zn(2+)</name>
        <dbReference type="ChEBI" id="CHEBI:29105"/>
    </ligand>
</feature>
<dbReference type="Proteomes" id="UP000184536">
    <property type="component" value="Unassembled WGS sequence"/>
</dbReference>
<dbReference type="PANTHER" id="PTHR42891">
    <property type="entry name" value="D-GLYCERO-BETA-D-MANNO-HEPTOSE-1,7-BISPHOSPHATE 7-PHOSPHATASE"/>
    <property type="match status" value="1"/>
</dbReference>
<comment type="subcellular location">
    <subcellularLocation>
        <location evidence="1 7">Cytoplasm</location>
    </subcellularLocation>
</comment>
<keyword evidence="4 7" id="KW-0378">Hydrolase</keyword>
<dbReference type="GO" id="GO:0046872">
    <property type="term" value="F:metal ion binding"/>
    <property type="evidence" value="ECO:0007669"/>
    <property type="project" value="UniProtKB-KW"/>
</dbReference>
<dbReference type="GO" id="GO:0005975">
    <property type="term" value="P:carbohydrate metabolic process"/>
    <property type="evidence" value="ECO:0007669"/>
    <property type="project" value="InterPro"/>
</dbReference>
<dbReference type="CDD" id="cd07503">
    <property type="entry name" value="HAD_HisB-N"/>
    <property type="match status" value="1"/>
</dbReference>
<dbReference type="EMBL" id="FQZV01000012">
    <property type="protein sequence ID" value="SHJ01560.1"/>
    <property type="molecule type" value="Genomic_DNA"/>
</dbReference>
<evidence type="ECO:0000256" key="1">
    <source>
        <dbReference type="ARBA" id="ARBA00004496"/>
    </source>
</evidence>
<comment type="similarity">
    <text evidence="7">Belongs to the gmhB family.</text>
</comment>
<evidence type="ECO:0000256" key="2">
    <source>
        <dbReference type="ARBA" id="ARBA00022490"/>
    </source>
</evidence>
<keyword evidence="5 7" id="KW-0119">Carbohydrate metabolism</keyword>
<evidence type="ECO:0000256" key="6">
    <source>
        <dbReference type="ARBA" id="ARBA00031828"/>
    </source>
</evidence>
<feature type="binding site" evidence="10">
    <location>
        <position position="125"/>
    </location>
    <ligand>
        <name>Mg(2+)</name>
        <dbReference type="ChEBI" id="CHEBI:18420"/>
    </ligand>
</feature>
<feature type="binding site" evidence="10">
    <location>
        <position position="8"/>
    </location>
    <ligand>
        <name>Mg(2+)</name>
        <dbReference type="ChEBI" id="CHEBI:18420"/>
    </ligand>
</feature>
<keyword evidence="3 10" id="KW-0479">Metal-binding</keyword>
<evidence type="ECO:0000256" key="4">
    <source>
        <dbReference type="ARBA" id="ARBA00022801"/>
    </source>
</evidence>
<feature type="binding site" evidence="10">
    <location>
        <position position="91"/>
    </location>
    <ligand>
        <name>Zn(2+)</name>
        <dbReference type="ChEBI" id="CHEBI:29105"/>
    </ligand>
</feature>
<evidence type="ECO:0000256" key="3">
    <source>
        <dbReference type="ARBA" id="ARBA00022723"/>
    </source>
</evidence>
<protein>
    <recommendedName>
        <fullName evidence="6 7">D,D-heptose 1,7-bisphosphate phosphatase</fullName>
        <ecNumber evidence="7">3.1.3.-</ecNumber>
    </recommendedName>
</protein>
<dbReference type="InterPro" id="IPR006549">
    <property type="entry name" value="HAD-SF_hydro_IIIA"/>
</dbReference>